<gene>
    <name evidence="2" type="ORF">K458DRAFT_415324</name>
</gene>
<sequence>MVEIDWRRKRGPVMYGDAISLMGTHALQSQARMRPGGGDIGGHNSDGTMQKYAECA</sequence>
<keyword evidence="3" id="KW-1185">Reference proteome</keyword>
<proteinExistence type="predicted"/>
<organism evidence="2 3">
    <name type="scientific">Lentithecium fluviatile CBS 122367</name>
    <dbReference type="NCBI Taxonomy" id="1168545"/>
    <lineage>
        <taxon>Eukaryota</taxon>
        <taxon>Fungi</taxon>
        <taxon>Dikarya</taxon>
        <taxon>Ascomycota</taxon>
        <taxon>Pezizomycotina</taxon>
        <taxon>Dothideomycetes</taxon>
        <taxon>Pleosporomycetidae</taxon>
        <taxon>Pleosporales</taxon>
        <taxon>Massarineae</taxon>
        <taxon>Lentitheciaceae</taxon>
        <taxon>Lentithecium</taxon>
    </lineage>
</organism>
<name>A0A6G1J9F5_9PLEO</name>
<feature type="region of interest" description="Disordered" evidence="1">
    <location>
        <begin position="31"/>
        <end position="56"/>
    </location>
</feature>
<dbReference type="AlphaFoldDB" id="A0A6G1J9F5"/>
<evidence type="ECO:0000313" key="3">
    <source>
        <dbReference type="Proteomes" id="UP000799291"/>
    </source>
</evidence>
<reference evidence="2" key="1">
    <citation type="journal article" date="2020" name="Stud. Mycol.">
        <title>101 Dothideomycetes genomes: a test case for predicting lifestyles and emergence of pathogens.</title>
        <authorList>
            <person name="Haridas S."/>
            <person name="Albert R."/>
            <person name="Binder M."/>
            <person name="Bloem J."/>
            <person name="Labutti K."/>
            <person name="Salamov A."/>
            <person name="Andreopoulos B."/>
            <person name="Baker S."/>
            <person name="Barry K."/>
            <person name="Bills G."/>
            <person name="Bluhm B."/>
            <person name="Cannon C."/>
            <person name="Castanera R."/>
            <person name="Culley D."/>
            <person name="Daum C."/>
            <person name="Ezra D."/>
            <person name="Gonzalez J."/>
            <person name="Henrissat B."/>
            <person name="Kuo A."/>
            <person name="Liang C."/>
            <person name="Lipzen A."/>
            <person name="Lutzoni F."/>
            <person name="Magnuson J."/>
            <person name="Mondo S."/>
            <person name="Nolan M."/>
            <person name="Ohm R."/>
            <person name="Pangilinan J."/>
            <person name="Park H.-J."/>
            <person name="Ramirez L."/>
            <person name="Alfaro M."/>
            <person name="Sun H."/>
            <person name="Tritt A."/>
            <person name="Yoshinaga Y."/>
            <person name="Zwiers L.-H."/>
            <person name="Turgeon B."/>
            <person name="Goodwin S."/>
            <person name="Spatafora J."/>
            <person name="Crous P."/>
            <person name="Grigoriev I."/>
        </authorList>
    </citation>
    <scope>NUCLEOTIDE SEQUENCE</scope>
    <source>
        <strain evidence="2">CBS 122367</strain>
    </source>
</reference>
<dbReference type="EMBL" id="MU005575">
    <property type="protein sequence ID" value="KAF2687048.1"/>
    <property type="molecule type" value="Genomic_DNA"/>
</dbReference>
<evidence type="ECO:0000313" key="2">
    <source>
        <dbReference type="EMBL" id="KAF2687048.1"/>
    </source>
</evidence>
<dbReference type="Proteomes" id="UP000799291">
    <property type="component" value="Unassembled WGS sequence"/>
</dbReference>
<protein>
    <submittedName>
        <fullName evidence="2">Uncharacterized protein</fullName>
    </submittedName>
</protein>
<accession>A0A6G1J9F5</accession>
<evidence type="ECO:0000256" key="1">
    <source>
        <dbReference type="SAM" id="MobiDB-lite"/>
    </source>
</evidence>